<dbReference type="GO" id="GO:0005886">
    <property type="term" value="C:plasma membrane"/>
    <property type="evidence" value="ECO:0007669"/>
    <property type="project" value="UniProtKB-SubCell"/>
</dbReference>
<dbReference type="Gene3D" id="2.40.30.170">
    <property type="match status" value="1"/>
</dbReference>
<keyword evidence="6 9" id="KW-0812">Transmembrane</keyword>
<dbReference type="PANTHER" id="PTHR30386:SF17">
    <property type="entry name" value="ALKALINE PROTEASE SECRETION PROTEIN APRE"/>
    <property type="match status" value="1"/>
</dbReference>
<dbReference type="RefSeq" id="WP_115946300.1">
    <property type="nucleotide sequence ID" value="NZ_QRDL01000004.1"/>
</dbReference>
<keyword evidence="7 9" id="KW-1133">Transmembrane helix</keyword>
<dbReference type="AlphaFoldDB" id="A0A3D9EII0"/>
<evidence type="ECO:0000313" key="13">
    <source>
        <dbReference type="EMBL" id="RED02933.1"/>
    </source>
</evidence>
<feature type="transmembrane region" description="Helical" evidence="9">
    <location>
        <begin position="26"/>
        <end position="44"/>
    </location>
</feature>
<keyword evidence="5 9" id="KW-0997">Cell inner membrane</keyword>
<comment type="caution">
    <text evidence="13">The sequence shown here is derived from an EMBL/GenBank/DDBJ whole genome shotgun (WGS) entry which is preliminary data.</text>
</comment>
<dbReference type="Gene3D" id="2.40.50.100">
    <property type="match status" value="1"/>
</dbReference>
<dbReference type="InterPro" id="IPR058982">
    <property type="entry name" value="Beta-barrel_AprE"/>
</dbReference>
<proteinExistence type="inferred from homology"/>
<accession>A0A3D9EII0</accession>
<evidence type="ECO:0000256" key="2">
    <source>
        <dbReference type="ARBA" id="ARBA00009477"/>
    </source>
</evidence>
<comment type="similarity">
    <text evidence="2 9">Belongs to the membrane fusion protein (MFP) (TC 8.A.1) family.</text>
</comment>
<dbReference type="Proteomes" id="UP000256988">
    <property type="component" value="Unassembled WGS sequence"/>
</dbReference>
<gene>
    <name evidence="13" type="ORF">DFO60_2972</name>
</gene>
<evidence type="ECO:0000259" key="12">
    <source>
        <dbReference type="Pfam" id="PF26002"/>
    </source>
</evidence>
<evidence type="ECO:0000256" key="7">
    <source>
        <dbReference type="ARBA" id="ARBA00022989"/>
    </source>
</evidence>
<evidence type="ECO:0000256" key="4">
    <source>
        <dbReference type="ARBA" id="ARBA00022475"/>
    </source>
</evidence>
<dbReference type="PRINTS" id="PR01490">
    <property type="entry name" value="RTXTOXIND"/>
</dbReference>
<feature type="coiled-coil region" evidence="10">
    <location>
        <begin position="166"/>
        <end position="295"/>
    </location>
</feature>
<reference evidence="13 14" key="1">
    <citation type="submission" date="2018-07" db="EMBL/GenBank/DDBJ databases">
        <title>Genome sequencing of rice bacterial endophytes.</title>
        <authorList>
            <person name="Venturi V."/>
        </authorList>
    </citation>
    <scope>NUCLEOTIDE SEQUENCE [LARGE SCALE GENOMIC DNA]</scope>
    <source>
        <strain evidence="13 14">AG1002</strain>
    </source>
</reference>
<dbReference type="SUPFAM" id="SSF111369">
    <property type="entry name" value="HlyD-like secretion proteins"/>
    <property type="match status" value="1"/>
</dbReference>
<evidence type="ECO:0000256" key="5">
    <source>
        <dbReference type="ARBA" id="ARBA00022519"/>
    </source>
</evidence>
<keyword evidence="8 9" id="KW-0472">Membrane</keyword>
<dbReference type="GO" id="GO:0015031">
    <property type="term" value="P:protein transport"/>
    <property type="evidence" value="ECO:0007669"/>
    <property type="project" value="InterPro"/>
</dbReference>
<dbReference type="PANTHER" id="PTHR30386">
    <property type="entry name" value="MEMBRANE FUSION SUBUNIT OF EMRAB-TOLC MULTIDRUG EFFLUX PUMP"/>
    <property type="match status" value="1"/>
</dbReference>
<evidence type="ECO:0000256" key="1">
    <source>
        <dbReference type="ARBA" id="ARBA00004377"/>
    </source>
</evidence>
<protein>
    <recommendedName>
        <fullName evidence="9">Membrane fusion protein (MFP) family protein</fullName>
    </recommendedName>
</protein>
<evidence type="ECO:0000259" key="11">
    <source>
        <dbReference type="Pfam" id="PF25994"/>
    </source>
</evidence>
<dbReference type="InterPro" id="IPR058781">
    <property type="entry name" value="HH_AprE-like"/>
</dbReference>
<evidence type="ECO:0000256" key="6">
    <source>
        <dbReference type="ARBA" id="ARBA00022692"/>
    </source>
</evidence>
<dbReference type="InterPro" id="IPR050739">
    <property type="entry name" value="MFP"/>
</dbReference>
<keyword evidence="4 9" id="KW-1003">Cell membrane</keyword>
<evidence type="ECO:0000256" key="3">
    <source>
        <dbReference type="ARBA" id="ARBA00022448"/>
    </source>
</evidence>
<feature type="domain" description="AprE-like long alpha-helical hairpin" evidence="11">
    <location>
        <begin position="100"/>
        <end position="288"/>
    </location>
</feature>
<dbReference type="Pfam" id="PF26002">
    <property type="entry name" value="Beta-barrel_AprE"/>
    <property type="match status" value="1"/>
</dbReference>
<name>A0A3D9EII0_ECTOL</name>
<comment type="subcellular location">
    <subcellularLocation>
        <location evidence="1 9">Cell inner membrane</location>
        <topology evidence="1 9">Single-pass membrane protein</topology>
    </subcellularLocation>
</comment>
<organism evidence="13 14">
    <name type="scientific">Ectopseudomonas oleovorans</name>
    <name type="common">Pseudomonas oleovorans</name>
    <dbReference type="NCBI Taxonomy" id="301"/>
    <lineage>
        <taxon>Bacteria</taxon>
        <taxon>Pseudomonadati</taxon>
        <taxon>Pseudomonadota</taxon>
        <taxon>Gammaproteobacteria</taxon>
        <taxon>Pseudomonadales</taxon>
        <taxon>Pseudomonadaceae</taxon>
        <taxon>Ectopseudomonas</taxon>
    </lineage>
</organism>
<evidence type="ECO:0000256" key="10">
    <source>
        <dbReference type="SAM" id="Coils"/>
    </source>
</evidence>
<dbReference type="Pfam" id="PF25994">
    <property type="entry name" value="HH_AprE"/>
    <property type="match status" value="1"/>
</dbReference>
<sequence length="442" mass="48694">MNNLQDVYREAQLAGLKIDDAPIRRLGLMILFVVFGLGGGWAALAPLNSAAVATGVVSVDSYRKTVQHLEGGIVREIRVHDGDVVRAGDVLIVLDSTQAGAEMEAVRNQLIAVQAQEARLIAERDDADDVSFTSSDQMPVDRRVQEARASERQIYIAGRNARRGEIDVLKNRAAELAQQINGLEAIIRNKEELAQSYRREIKDLAGLLKEGFISSERLRDQERNLSRLEAEIAEHRSAIARAKVQVGETRLQMLQATQKFKSDVAGKLADAQARIYEARERLAALQDRYRRTEIRAPVDGQVMGLTLHTPGGVVQPGTSLLEIVPEAAKLVVEVHIEPKDIDRVALGTSAEVRFSAFSNATTPILEGTLVYVSADRMVSERDGTPYYLGRVKLTEQGLRDLGSRVLVPGMPAEVLINTGSRTLLQYLMKPARNAMARSMLEE</sequence>
<evidence type="ECO:0000256" key="9">
    <source>
        <dbReference type="RuleBase" id="RU365093"/>
    </source>
</evidence>
<dbReference type="InterPro" id="IPR010129">
    <property type="entry name" value="T1SS_HlyD"/>
</dbReference>
<keyword evidence="3 9" id="KW-0813">Transport</keyword>
<dbReference type="NCBIfam" id="TIGR01843">
    <property type="entry name" value="type_I_hlyD"/>
    <property type="match status" value="1"/>
</dbReference>
<evidence type="ECO:0000256" key="8">
    <source>
        <dbReference type="ARBA" id="ARBA00023136"/>
    </source>
</evidence>
<evidence type="ECO:0000313" key="14">
    <source>
        <dbReference type="Proteomes" id="UP000256988"/>
    </source>
</evidence>
<feature type="domain" description="AprE-like beta-barrel" evidence="12">
    <location>
        <begin position="330"/>
        <end position="419"/>
    </location>
</feature>
<dbReference type="EMBL" id="QRDL01000004">
    <property type="protein sequence ID" value="RED02933.1"/>
    <property type="molecule type" value="Genomic_DNA"/>
</dbReference>
<keyword evidence="10" id="KW-0175">Coiled coil</keyword>